<dbReference type="AlphaFoldDB" id="A0A0F9CV11"/>
<name>A0A0F9CV11_9ZZZZ</name>
<evidence type="ECO:0000313" key="1">
    <source>
        <dbReference type="EMBL" id="KKL53218.1"/>
    </source>
</evidence>
<organism evidence="1">
    <name type="scientific">marine sediment metagenome</name>
    <dbReference type="NCBI Taxonomy" id="412755"/>
    <lineage>
        <taxon>unclassified sequences</taxon>
        <taxon>metagenomes</taxon>
        <taxon>ecological metagenomes</taxon>
    </lineage>
</organism>
<reference evidence="1" key="1">
    <citation type="journal article" date="2015" name="Nature">
        <title>Complex archaea that bridge the gap between prokaryotes and eukaryotes.</title>
        <authorList>
            <person name="Spang A."/>
            <person name="Saw J.H."/>
            <person name="Jorgensen S.L."/>
            <person name="Zaremba-Niedzwiedzka K."/>
            <person name="Martijn J."/>
            <person name="Lind A.E."/>
            <person name="van Eijk R."/>
            <person name="Schleper C."/>
            <person name="Guy L."/>
            <person name="Ettema T.J."/>
        </authorList>
    </citation>
    <scope>NUCLEOTIDE SEQUENCE</scope>
</reference>
<dbReference type="EMBL" id="LAZR01031621">
    <property type="protein sequence ID" value="KKL53218.1"/>
    <property type="molecule type" value="Genomic_DNA"/>
</dbReference>
<sequence>MKIRNGFVSNSSSSSYIVSVPKGFTVTADELQTPTMLEDIGESGFFGDDCEYLDHNNIVIPQEAVDKVNELFAQLASGTGLYHGDWQNPCNIFWGLVELLEKHNLIVMVTDGAGGDGEDTIKPFEDLRKSKK</sequence>
<proteinExistence type="predicted"/>
<protein>
    <submittedName>
        <fullName evidence="1">Uncharacterized protein</fullName>
    </submittedName>
</protein>
<gene>
    <name evidence="1" type="ORF">LCGC14_2277660</name>
</gene>
<accession>A0A0F9CV11</accession>
<comment type="caution">
    <text evidence="1">The sequence shown here is derived from an EMBL/GenBank/DDBJ whole genome shotgun (WGS) entry which is preliminary data.</text>
</comment>